<dbReference type="Proteomes" id="UP001605036">
    <property type="component" value="Unassembled WGS sequence"/>
</dbReference>
<keyword evidence="4" id="KW-1185">Reference proteome</keyword>
<evidence type="ECO:0000256" key="1">
    <source>
        <dbReference type="SAM" id="MobiDB-lite"/>
    </source>
</evidence>
<feature type="transmembrane region" description="Helical" evidence="2">
    <location>
        <begin position="70"/>
        <end position="91"/>
    </location>
</feature>
<organism evidence="3 4">
    <name type="scientific">Riccia fluitans</name>
    <dbReference type="NCBI Taxonomy" id="41844"/>
    <lineage>
        <taxon>Eukaryota</taxon>
        <taxon>Viridiplantae</taxon>
        <taxon>Streptophyta</taxon>
        <taxon>Embryophyta</taxon>
        <taxon>Marchantiophyta</taxon>
        <taxon>Marchantiopsida</taxon>
        <taxon>Marchantiidae</taxon>
        <taxon>Marchantiales</taxon>
        <taxon>Ricciaceae</taxon>
        <taxon>Riccia</taxon>
    </lineage>
</organism>
<keyword evidence="2" id="KW-1133">Transmembrane helix</keyword>
<proteinExistence type="predicted"/>
<keyword evidence="2" id="KW-0472">Membrane</keyword>
<keyword evidence="2" id="KW-0812">Transmembrane</keyword>
<feature type="region of interest" description="Disordered" evidence="1">
    <location>
        <begin position="1"/>
        <end position="23"/>
    </location>
</feature>
<sequence length="126" mass="12997">MTGSGDKEENQETTRSGKEGLLVAQEKETTTASLVIAEGEAETPVVGDAGSKCFGQAGVFQRSGFFLTDVGSLLISSILVGVAVISAHGAFRVPDDLFLDDQEAPGGLFSFLGPATSQPPVIVSHV</sequence>
<dbReference type="AlphaFoldDB" id="A0ABD1XDM2"/>
<dbReference type="EMBL" id="JBHFFA010000176">
    <property type="protein sequence ID" value="KAL2602942.1"/>
    <property type="molecule type" value="Genomic_DNA"/>
</dbReference>
<name>A0ABD1XDM2_9MARC</name>
<feature type="compositionally biased region" description="Basic and acidic residues" evidence="1">
    <location>
        <begin position="1"/>
        <end position="18"/>
    </location>
</feature>
<evidence type="ECO:0000313" key="3">
    <source>
        <dbReference type="EMBL" id="KAL2602942.1"/>
    </source>
</evidence>
<evidence type="ECO:0000256" key="2">
    <source>
        <dbReference type="SAM" id="Phobius"/>
    </source>
</evidence>
<protein>
    <submittedName>
        <fullName evidence="3">Uncharacterized protein</fullName>
    </submittedName>
</protein>
<accession>A0ABD1XDM2</accession>
<gene>
    <name evidence="3" type="ORF">R1flu_003925</name>
</gene>
<evidence type="ECO:0000313" key="4">
    <source>
        <dbReference type="Proteomes" id="UP001605036"/>
    </source>
</evidence>
<reference evidence="3 4" key="1">
    <citation type="submission" date="2024-09" db="EMBL/GenBank/DDBJ databases">
        <title>Chromosome-scale assembly of Riccia fluitans.</title>
        <authorList>
            <person name="Paukszto L."/>
            <person name="Sawicki J."/>
            <person name="Karawczyk K."/>
            <person name="Piernik-Szablinska J."/>
            <person name="Szczecinska M."/>
            <person name="Mazdziarz M."/>
        </authorList>
    </citation>
    <scope>NUCLEOTIDE SEQUENCE [LARGE SCALE GENOMIC DNA]</scope>
    <source>
        <strain evidence="3">Rf_01</strain>
        <tissue evidence="3">Aerial parts of the thallus</tissue>
    </source>
</reference>
<comment type="caution">
    <text evidence="3">The sequence shown here is derived from an EMBL/GenBank/DDBJ whole genome shotgun (WGS) entry which is preliminary data.</text>
</comment>